<gene>
    <name evidence="1" type="ORF">DLM78_14310</name>
</gene>
<dbReference type="AlphaFoldDB" id="A0A8B3CR87"/>
<organism evidence="1 2">
    <name type="scientific">Leptospira stimsonii</name>
    <dbReference type="NCBI Taxonomy" id="2202203"/>
    <lineage>
        <taxon>Bacteria</taxon>
        <taxon>Pseudomonadati</taxon>
        <taxon>Spirochaetota</taxon>
        <taxon>Spirochaetia</taxon>
        <taxon>Leptospirales</taxon>
        <taxon>Leptospiraceae</taxon>
        <taxon>Leptospira</taxon>
    </lineage>
</organism>
<dbReference type="EMBL" id="QHCS01000003">
    <property type="protein sequence ID" value="RHX85287.1"/>
    <property type="molecule type" value="Genomic_DNA"/>
</dbReference>
<proteinExistence type="predicted"/>
<protein>
    <submittedName>
        <fullName evidence="1">Uncharacterized protein</fullName>
    </submittedName>
</protein>
<comment type="caution">
    <text evidence="1">The sequence shown here is derived from an EMBL/GenBank/DDBJ whole genome shotgun (WGS) entry which is preliminary data.</text>
</comment>
<sequence length="85" mass="10018">MKIPIGVPSADSKSFFQIARMRYRSRASILFRETFFRKRSNRNGIEKFFSSEFYPFAKTEAEKVESEFSKSPNSFFDSNEEPQNL</sequence>
<evidence type="ECO:0000313" key="2">
    <source>
        <dbReference type="Proteomes" id="UP000266669"/>
    </source>
</evidence>
<evidence type="ECO:0000313" key="1">
    <source>
        <dbReference type="EMBL" id="RHX85287.1"/>
    </source>
</evidence>
<dbReference type="Proteomes" id="UP000266669">
    <property type="component" value="Unassembled WGS sequence"/>
</dbReference>
<reference evidence="2" key="1">
    <citation type="submission" date="2018-05" db="EMBL/GenBank/DDBJ databases">
        <title>Leptospira yasudae sp. nov. and Leptospira stimsonii sp. nov., two pathogenic species of the genus Leptospira isolated from environmental sources.</title>
        <authorList>
            <person name="Casanovas-Massana A."/>
            <person name="Hamond C."/>
            <person name="Santos L.A."/>
            <person name="Hacker K.P."/>
            <person name="Balassiano I."/>
            <person name="Medeiros M.A."/>
            <person name="Reis M.G."/>
            <person name="Ko A.I."/>
            <person name="Wunder E.A."/>
        </authorList>
    </citation>
    <scope>NUCLEOTIDE SEQUENCE [LARGE SCALE GENOMIC DNA]</scope>
    <source>
        <strain evidence="2">AMB6-RJ</strain>
    </source>
</reference>
<name>A0A8B3CR87_9LEPT</name>
<accession>A0A8B3CR87</accession>